<feature type="transmembrane region" description="Helical" evidence="1">
    <location>
        <begin position="368"/>
        <end position="388"/>
    </location>
</feature>
<keyword evidence="3" id="KW-1185">Reference proteome</keyword>
<gene>
    <name evidence="2" type="ORF">TS85_09415</name>
</gene>
<feature type="transmembrane region" description="Helical" evidence="1">
    <location>
        <begin position="304"/>
        <end position="322"/>
    </location>
</feature>
<dbReference type="KEGG" id="sphi:TS85_09415"/>
<feature type="transmembrane region" description="Helical" evidence="1">
    <location>
        <begin position="220"/>
        <end position="240"/>
    </location>
</feature>
<evidence type="ECO:0008006" key="4">
    <source>
        <dbReference type="Google" id="ProtNLM"/>
    </source>
</evidence>
<reference evidence="2 3" key="2">
    <citation type="submission" date="2015-02" db="EMBL/GenBank/DDBJ databases">
        <title>The complete genome of Sphingomonas hengshuiensis sp. WHSC-8 isolated from soil of Hengshui Lake.</title>
        <authorList>
            <person name="Wei S."/>
            <person name="Guo J."/>
            <person name="Su C."/>
            <person name="Wu R."/>
            <person name="Zhang Z."/>
            <person name="Liang K."/>
            <person name="Li H."/>
            <person name="Wang T."/>
            <person name="Liu H."/>
            <person name="Zhang C."/>
            <person name="Li Z."/>
            <person name="Wang Q."/>
            <person name="Meng J."/>
        </authorList>
    </citation>
    <scope>NUCLEOTIDE SEQUENCE [LARGE SCALE GENOMIC DNA]</scope>
    <source>
        <strain evidence="2 3">WHSC-8</strain>
    </source>
</reference>
<dbReference type="Proteomes" id="UP000032300">
    <property type="component" value="Chromosome"/>
</dbReference>
<keyword evidence="1" id="KW-0472">Membrane</keyword>
<dbReference type="AlphaFoldDB" id="A0A7U5CV32"/>
<proteinExistence type="predicted"/>
<keyword evidence="1" id="KW-1133">Transmembrane helix</keyword>
<dbReference type="EMBL" id="CP010836">
    <property type="protein sequence ID" value="AJP74403.1"/>
    <property type="molecule type" value="Genomic_DNA"/>
</dbReference>
<evidence type="ECO:0000313" key="2">
    <source>
        <dbReference type="EMBL" id="AJP74403.1"/>
    </source>
</evidence>
<feature type="transmembrane region" description="Helical" evidence="1">
    <location>
        <begin position="329"/>
        <end position="348"/>
    </location>
</feature>
<feature type="transmembrane region" description="Helical" evidence="1">
    <location>
        <begin position="132"/>
        <end position="151"/>
    </location>
</feature>
<organism evidence="2 3">
    <name type="scientific">Sphingomonas hengshuiensis</name>
    <dbReference type="NCBI Taxonomy" id="1609977"/>
    <lineage>
        <taxon>Bacteria</taxon>
        <taxon>Pseudomonadati</taxon>
        <taxon>Pseudomonadota</taxon>
        <taxon>Alphaproteobacteria</taxon>
        <taxon>Sphingomonadales</taxon>
        <taxon>Sphingomonadaceae</taxon>
        <taxon>Sphingomonas</taxon>
    </lineage>
</organism>
<reference evidence="2 3" key="1">
    <citation type="journal article" date="2015" name="Int. J. Syst. Evol. Microbiol.">
        <title>Sphingomonas hengshuiensis sp. nov., isolated from lake wetland.</title>
        <authorList>
            <person name="Wei S."/>
            <person name="Wang T."/>
            <person name="Liu H."/>
            <person name="Zhang C."/>
            <person name="Guo J."/>
            <person name="Wang Q."/>
            <person name="Liang K."/>
            <person name="Zhang Z."/>
        </authorList>
    </citation>
    <scope>NUCLEOTIDE SEQUENCE [LARGE SCALE GENOMIC DNA]</scope>
    <source>
        <strain evidence="2 3">WHSC-8</strain>
    </source>
</reference>
<name>A0A7U5CV32_9SPHN</name>
<dbReference type="OrthoDB" id="8141049at2"/>
<accession>A0A7U5CV32</accession>
<feature type="transmembrane region" description="Helical" evidence="1">
    <location>
        <begin position="108"/>
        <end position="126"/>
    </location>
</feature>
<evidence type="ECO:0000256" key="1">
    <source>
        <dbReference type="SAM" id="Phobius"/>
    </source>
</evidence>
<keyword evidence="1" id="KW-0812">Transmembrane</keyword>
<protein>
    <recommendedName>
        <fullName evidence="4">Glycosyltransferase RgtA/B/C/D-like domain-containing protein</fullName>
    </recommendedName>
</protein>
<sequence length="535" mass="59056">MLVVFRDTLASGFDLGFGDRMDAMIEMTILEHWRSVFLGAATWNQPLYFHPYADTLGYNDGYFLSGLIYSAWRLGFEPFLSDTLTAFTFRTLGYVATLWLVRGVLRWSWGLTVLIATLATISNGMFLHAGHAQINTLALLPLVAGLATLTVRAEIAGRPRARLLAVATAAVIGVWLVSAFYFAWFTLYFSLVLLLCWLGVTGRWRPAAIAALVRAHGRTLATFALAFTVAVIPFLFVYVAKRVESGGHGFMISYLVQPTDLVNVGEANLLWGWLVQGLRIAVHAVAPPDGRLARALLGGEHESGFPLLLFALACAALVRLVARRGDTGFARVFALAILISWALTLRIWQVSPWLLVHFLVPGASGLRVVLRYQLFLVLPVLLLIGIAWRAQLAQLWQRRPWIAGAIVALLLAEQVNLAQPARLSRSAQHAALDTIPAPPPGCSAFYIVSTRPGAPLYRDARLDALYPHNVDAMFLAERWRVPTINGFSTFTPPDWNFAAPLAPDYDARVRAYAQRHGLTGLCRLDMRAAQPWSRG</sequence>
<feature type="transmembrane region" description="Helical" evidence="1">
    <location>
        <begin position="163"/>
        <end position="185"/>
    </location>
</feature>
<evidence type="ECO:0000313" key="3">
    <source>
        <dbReference type="Proteomes" id="UP000032300"/>
    </source>
</evidence>